<comment type="caution">
    <text evidence="2">The sequence shown here is derived from an EMBL/GenBank/DDBJ whole genome shotgun (WGS) entry which is preliminary data.</text>
</comment>
<keyword evidence="1" id="KW-1133">Transmembrane helix</keyword>
<feature type="transmembrane region" description="Helical" evidence="1">
    <location>
        <begin position="110"/>
        <end position="128"/>
    </location>
</feature>
<protein>
    <recommendedName>
        <fullName evidence="4">Bacterial Pleckstrin homology domain-containing protein</fullName>
    </recommendedName>
</protein>
<dbReference type="OrthoDB" id="2082701at2"/>
<gene>
    <name evidence="2" type="ORF">A6K76_03475</name>
</gene>
<dbReference type="EMBL" id="MATO01000089">
    <property type="protein sequence ID" value="OCS83448.1"/>
    <property type="molecule type" value="Genomic_DNA"/>
</dbReference>
<feature type="transmembrane region" description="Helical" evidence="1">
    <location>
        <begin position="74"/>
        <end position="94"/>
    </location>
</feature>
<evidence type="ECO:0008006" key="4">
    <source>
        <dbReference type="Google" id="ProtNLM"/>
    </source>
</evidence>
<keyword evidence="3" id="KW-1185">Reference proteome</keyword>
<dbReference type="RefSeq" id="WP_066466621.1">
    <property type="nucleotide sequence ID" value="NZ_MATO01000089.1"/>
</dbReference>
<evidence type="ECO:0000256" key="1">
    <source>
        <dbReference type="SAM" id="Phobius"/>
    </source>
</evidence>
<dbReference type="AlphaFoldDB" id="A0A1C0Y8E5"/>
<accession>A0A1C0Y8E5</accession>
<organism evidence="2 3">
    <name type="scientific">Caryophanon latum</name>
    <dbReference type="NCBI Taxonomy" id="33977"/>
    <lineage>
        <taxon>Bacteria</taxon>
        <taxon>Bacillati</taxon>
        <taxon>Bacillota</taxon>
        <taxon>Bacilli</taxon>
        <taxon>Bacillales</taxon>
        <taxon>Caryophanaceae</taxon>
        <taxon>Caryophanon</taxon>
    </lineage>
</organism>
<name>A0A1C0Y8E5_9BACL</name>
<keyword evidence="1" id="KW-0812">Transmembrane</keyword>
<keyword evidence="1" id="KW-0472">Membrane</keyword>
<evidence type="ECO:0000313" key="2">
    <source>
        <dbReference type="EMBL" id="OCS83448.1"/>
    </source>
</evidence>
<dbReference type="Proteomes" id="UP000093482">
    <property type="component" value="Unassembled WGS sequence"/>
</dbReference>
<dbReference type="Pfam" id="PF12650">
    <property type="entry name" value="DUF3784"/>
    <property type="match status" value="1"/>
</dbReference>
<proteinExistence type="predicted"/>
<dbReference type="InterPro" id="IPR017259">
    <property type="entry name" value="UCP037672"/>
</dbReference>
<reference evidence="2 3" key="1">
    <citation type="submission" date="2016-07" db="EMBL/GenBank/DDBJ databases">
        <title>Caryophanon latum genome sequencing.</title>
        <authorList>
            <person name="Verma A."/>
            <person name="Pal Y."/>
            <person name="Krishnamurthi S."/>
        </authorList>
    </citation>
    <scope>NUCLEOTIDE SEQUENCE [LARGE SCALE GENOMIC DNA]</scope>
    <source>
        <strain evidence="2 3">DSM 14151</strain>
    </source>
</reference>
<sequence>MIALFIVAIFLCVLSFGIHNLKWHFLISGYNTLSPEDQQKVDINGLSKTTAVILYVVAACIAGLGIATWQEIDWLVPTIILLLVAFSIGASIYSRRYSKNVSNSKRKNKVASIILVVTFVGVAILLYFSTQETSVLTTDDTLTIEGMYGDTFAWDELENVQLVNELPAISLRTNGSAVGSDLKGHFKFENGDKAILFVDKSAPPFITFTANDKLYYVNFKNAQDTNELYDTMEMHIEK</sequence>
<evidence type="ECO:0000313" key="3">
    <source>
        <dbReference type="Proteomes" id="UP000093482"/>
    </source>
</evidence>